<evidence type="ECO:0000256" key="5">
    <source>
        <dbReference type="ARBA" id="ARBA00023052"/>
    </source>
</evidence>
<proteinExistence type="inferred from homology"/>
<dbReference type="Pfam" id="PF00676">
    <property type="entry name" value="E1_dh"/>
    <property type="match status" value="1"/>
</dbReference>
<organism evidence="7 8">
    <name type="scientific">Ranitomeya imitator</name>
    <name type="common">mimic poison frog</name>
    <dbReference type="NCBI Taxonomy" id="111125"/>
    <lineage>
        <taxon>Eukaryota</taxon>
        <taxon>Metazoa</taxon>
        <taxon>Chordata</taxon>
        <taxon>Craniata</taxon>
        <taxon>Vertebrata</taxon>
        <taxon>Euteleostomi</taxon>
        <taxon>Amphibia</taxon>
        <taxon>Batrachia</taxon>
        <taxon>Anura</taxon>
        <taxon>Neobatrachia</taxon>
        <taxon>Hyloidea</taxon>
        <taxon>Dendrobatidae</taxon>
        <taxon>Dendrobatinae</taxon>
        <taxon>Ranitomeya</taxon>
    </lineage>
</organism>
<dbReference type="InterPro" id="IPR011603">
    <property type="entry name" value="2oxoglutarate_DH_E1"/>
</dbReference>
<evidence type="ECO:0000313" key="7">
    <source>
        <dbReference type="EMBL" id="CAJ0960779.1"/>
    </source>
</evidence>
<comment type="similarity">
    <text evidence="2">Belongs to the alpha-ketoglutarate dehydrogenase family.</text>
</comment>
<comment type="cofactor">
    <cofactor evidence="1">
        <name>thiamine diphosphate</name>
        <dbReference type="ChEBI" id="CHEBI:58937"/>
    </cofactor>
</comment>
<dbReference type="PANTHER" id="PTHR23152:SF5">
    <property type="entry name" value="2-OXOGLUTARATE DEHYDROGENASE-LIKE, MITOCHONDRIAL"/>
    <property type="match status" value="1"/>
</dbReference>
<evidence type="ECO:0000256" key="2">
    <source>
        <dbReference type="ARBA" id="ARBA00006936"/>
    </source>
</evidence>
<dbReference type="InterPro" id="IPR029061">
    <property type="entry name" value="THDP-binding"/>
</dbReference>
<reference evidence="7" key="1">
    <citation type="submission" date="2023-07" db="EMBL/GenBank/DDBJ databases">
        <authorList>
            <person name="Stuckert A."/>
        </authorList>
    </citation>
    <scope>NUCLEOTIDE SEQUENCE</scope>
</reference>
<dbReference type="PANTHER" id="PTHR23152">
    <property type="entry name" value="2-OXOGLUTARATE DEHYDROGENASE"/>
    <property type="match status" value="1"/>
</dbReference>
<dbReference type="Proteomes" id="UP001176940">
    <property type="component" value="Unassembled WGS sequence"/>
</dbReference>
<feature type="non-terminal residue" evidence="7">
    <location>
        <position position="255"/>
    </location>
</feature>
<feature type="non-terminal residue" evidence="7">
    <location>
        <position position="1"/>
    </location>
</feature>
<accession>A0ABN9M8J9</accession>
<name>A0ABN9M8J9_9NEOB</name>
<gene>
    <name evidence="7" type="ORF">RIMI_LOCUS17434328</name>
</gene>
<keyword evidence="3" id="KW-0809">Transit peptide</keyword>
<keyword evidence="8" id="KW-1185">Reference proteome</keyword>
<keyword evidence="4" id="KW-0560">Oxidoreductase</keyword>
<dbReference type="Gene3D" id="3.40.50.970">
    <property type="match status" value="1"/>
</dbReference>
<evidence type="ECO:0000313" key="8">
    <source>
        <dbReference type="Proteomes" id="UP001176940"/>
    </source>
</evidence>
<comment type="caution">
    <text evidence="7">The sequence shown here is derived from an EMBL/GenBank/DDBJ whole genome shotgun (WGS) entry which is preliminary data.</text>
</comment>
<dbReference type="SUPFAM" id="SSF52518">
    <property type="entry name" value="Thiamin diphosphate-binding fold (THDP-binding)"/>
    <property type="match status" value="1"/>
</dbReference>
<evidence type="ECO:0000256" key="3">
    <source>
        <dbReference type="ARBA" id="ARBA00022946"/>
    </source>
</evidence>
<dbReference type="InterPro" id="IPR001017">
    <property type="entry name" value="DH_E1"/>
</dbReference>
<sequence>GRLNVLANVIRKDLEQIFCQFDPKLEASDEGSGDVKYHLGMYHERINRATNKKITLSLVANPSHLEAVDPVVQGKTKAEQFYRGDNEGKKVMSILVHGDAAFAGQGVVYETFHLSDLPSYTTNGTIHVVVNNQIGFTTDPRMARSSPYPTDVARVVNAPIFHVNADDPEAVMYVCSVAAEWRNTFNKDVVVDLVCYRRSGHNEMDEPMFTQPLMYKQIHKQVPVLKKYADKLISEGIVSLQEFEVQDSNLKANAQ</sequence>
<evidence type="ECO:0000256" key="1">
    <source>
        <dbReference type="ARBA" id="ARBA00001964"/>
    </source>
</evidence>
<protein>
    <recommendedName>
        <fullName evidence="6">Dehydrogenase E1 component domain-containing protein</fullName>
    </recommendedName>
</protein>
<dbReference type="EMBL" id="CAUEEQ010050846">
    <property type="protein sequence ID" value="CAJ0960779.1"/>
    <property type="molecule type" value="Genomic_DNA"/>
</dbReference>
<evidence type="ECO:0000256" key="4">
    <source>
        <dbReference type="ARBA" id="ARBA00023002"/>
    </source>
</evidence>
<dbReference type="CDD" id="cd02016">
    <property type="entry name" value="TPP_E1_OGDC_like"/>
    <property type="match status" value="1"/>
</dbReference>
<keyword evidence="5" id="KW-0786">Thiamine pyrophosphate</keyword>
<feature type="domain" description="Dehydrogenase E1 component" evidence="6">
    <location>
        <begin position="3"/>
        <end position="251"/>
    </location>
</feature>
<evidence type="ECO:0000259" key="6">
    <source>
        <dbReference type="Pfam" id="PF00676"/>
    </source>
</evidence>